<dbReference type="Proteomes" id="UP000077266">
    <property type="component" value="Unassembled WGS sequence"/>
</dbReference>
<sequence>MDRPGTNIHATRIPAPILRDLCVSCNSTDDVTLQLTSHIGESMLFAGQAPLLQSLDLGRLELPSAPTAAFDLSRTSTSNLR</sequence>
<dbReference type="AlphaFoldDB" id="A0A165DU22"/>
<dbReference type="InParanoid" id="A0A165DU22"/>
<protein>
    <submittedName>
        <fullName evidence="1">Uncharacterized protein</fullName>
    </submittedName>
</protein>
<evidence type="ECO:0000313" key="2">
    <source>
        <dbReference type="Proteomes" id="UP000077266"/>
    </source>
</evidence>
<proteinExistence type="predicted"/>
<reference evidence="1 2" key="1">
    <citation type="journal article" date="2016" name="Mol. Biol. Evol.">
        <title>Comparative Genomics of Early-Diverging Mushroom-Forming Fungi Provides Insights into the Origins of Lignocellulose Decay Capabilities.</title>
        <authorList>
            <person name="Nagy L.G."/>
            <person name="Riley R."/>
            <person name="Tritt A."/>
            <person name="Adam C."/>
            <person name="Daum C."/>
            <person name="Floudas D."/>
            <person name="Sun H."/>
            <person name="Yadav J.S."/>
            <person name="Pangilinan J."/>
            <person name="Larsson K.H."/>
            <person name="Matsuura K."/>
            <person name="Barry K."/>
            <person name="Labutti K."/>
            <person name="Kuo R."/>
            <person name="Ohm R.A."/>
            <person name="Bhattacharya S.S."/>
            <person name="Shirouzu T."/>
            <person name="Yoshinaga Y."/>
            <person name="Martin F.M."/>
            <person name="Grigoriev I.V."/>
            <person name="Hibbett D.S."/>
        </authorList>
    </citation>
    <scope>NUCLEOTIDE SEQUENCE [LARGE SCALE GENOMIC DNA]</scope>
    <source>
        <strain evidence="1 2">HHB12029</strain>
    </source>
</reference>
<gene>
    <name evidence="1" type="ORF">EXIGLDRAFT_726261</name>
</gene>
<dbReference type="EMBL" id="KV426191">
    <property type="protein sequence ID" value="KZV85361.1"/>
    <property type="molecule type" value="Genomic_DNA"/>
</dbReference>
<evidence type="ECO:0000313" key="1">
    <source>
        <dbReference type="EMBL" id="KZV85361.1"/>
    </source>
</evidence>
<accession>A0A165DU22</accession>
<name>A0A165DU22_EXIGL</name>
<organism evidence="1 2">
    <name type="scientific">Exidia glandulosa HHB12029</name>
    <dbReference type="NCBI Taxonomy" id="1314781"/>
    <lineage>
        <taxon>Eukaryota</taxon>
        <taxon>Fungi</taxon>
        <taxon>Dikarya</taxon>
        <taxon>Basidiomycota</taxon>
        <taxon>Agaricomycotina</taxon>
        <taxon>Agaricomycetes</taxon>
        <taxon>Auriculariales</taxon>
        <taxon>Exidiaceae</taxon>
        <taxon>Exidia</taxon>
    </lineage>
</organism>
<keyword evidence="2" id="KW-1185">Reference proteome</keyword>